<evidence type="ECO:0000256" key="2">
    <source>
        <dbReference type="ARBA" id="ARBA00009749"/>
    </source>
</evidence>
<dbReference type="SUPFAM" id="SSF54631">
    <property type="entry name" value="CBS-domain pair"/>
    <property type="match status" value="1"/>
</dbReference>
<protein>
    <submittedName>
        <fullName evidence="11">Magnesium transporter</fullName>
    </submittedName>
</protein>
<dbReference type="PANTHER" id="PTHR43773">
    <property type="entry name" value="MAGNESIUM TRANSPORTER MGTE"/>
    <property type="match status" value="1"/>
</dbReference>
<comment type="similarity">
    <text evidence="2">Belongs to the SLC41A transporter family.</text>
</comment>
<keyword evidence="5" id="KW-0460">Magnesium</keyword>
<keyword evidence="7 9" id="KW-0472">Membrane</keyword>
<reference evidence="12" key="1">
    <citation type="submission" date="2021-11" db="EMBL/GenBank/DDBJ databases">
        <title>Cultivation dependent microbiological survey of springs from the worlds oldest radium mine currently devoted to the extraction of radon-saturated water.</title>
        <authorList>
            <person name="Kapinusova G."/>
            <person name="Smrhova T."/>
            <person name="Strejcek M."/>
            <person name="Suman J."/>
            <person name="Jani K."/>
            <person name="Pajer P."/>
            <person name="Uhlik O."/>
        </authorList>
    </citation>
    <scope>NUCLEOTIDE SEQUENCE [LARGE SCALE GENOMIC DNA]</scope>
    <source>
        <strain evidence="12">J379</strain>
    </source>
</reference>
<dbReference type="InterPro" id="IPR006669">
    <property type="entry name" value="MgtE_transporter"/>
</dbReference>
<dbReference type="SUPFAM" id="SSF161093">
    <property type="entry name" value="MgtE membrane domain-like"/>
    <property type="match status" value="1"/>
</dbReference>
<keyword evidence="4 9" id="KW-0812">Transmembrane</keyword>
<feature type="transmembrane region" description="Helical" evidence="9">
    <location>
        <begin position="169"/>
        <end position="187"/>
    </location>
</feature>
<dbReference type="InterPro" id="IPR000644">
    <property type="entry name" value="CBS_dom"/>
</dbReference>
<dbReference type="InterPro" id="IPR046342">
    <property type="entry name" value="CBS_dom_sf"/>
</dbReference>
<dbReference type="Gene3D" id="1.10.357.20">
    <property type="entry name" value="SLC41 divalent cation transporters, integral membrane domain"/>
    <property type="match status" value="1"/>
</dbReference>
<name>A0ABY5PLP5_9ACTN</name>
<feature type="transmembrane region" description="Helical" evidence="9">
    <location>
        <begin position="239"/>
        <end position="261"/>
    </location>
</feature>
<accession>A0ABY5PLP5</accession>
<proteinExistence type="inferred from homology"/>
<evidence type="ECO:0000259" key="10">
    <source>
        <dbReference type="PROSITE" id="PS51371"/>
    </source>
</evidence>
<dbReference type="PROSITE" id="PS51371">
    <property type="entry name" value="CBS"/>
    <property type="match status" value="1"/>
</dbReference>
<evidence type="ECO:0000313" key="12">
    <source>
        <dbReference type="Proteomes" id="UP001058860"/>
    </source>
</evidence>
<organism evidence="11 12">
    <name type="scientific">Svornostia abyssi</name>
    <dbReference type="NCBI Taxonomy" id="2898438"/>
    <lineage>
        <taxon>Bacteria</taxon>
        <taxon>Bacillati</taxon>
        <taxon>Actinomycetota</taxon>
        <taxon>Thermoleophilia</taxon>
        <taxon>Solirubrobacterales</taxon>
        <taxon>Baekduiaceae</taxon>
        <taxon>Svornostia</taxon>
    </lineage>
</organism>
<gene>
    <name evidence="11" type="ORF">LRS13_08875</name>
</gene>
<evidence type="ECO:0000256" key="6">
    <source>
        <dbReference type="ARBA" id="ARBA00022989"/>
    </source>
</evidence>
<dbReference type="Proteomes" id="UP001058860">
    <property type="component" value="Chromosome"/>
</dbReference>
<evidence type="ECO:0000256" key="3">
    <source>
        <dbReference type="ARBA" id="ARBA00022448"/>
    </source>
</evidence>
<dbReference type="Gene3D" id="3.10.580.10">
    <property type="entry name" value="CBS-domain"/>
    <property type="match status" value="1"/>
</dbReference>
<keyword evidence="3" id="KW-0813">Transport</keyword>
<feature type="transmembrane region" description="Helical" evidence="9">
    <location>
        <begin position="304"/>
        <end position="327"/>
    </location>
</feature>
<evidence type="ECO:0000313" key="11">
    <source>
        <dbReference type="EMBL" id="UUY05613.1"/>
    </source>
</evidence>
<dbReference type="PANTHER" id="PTHR43773:SF1">
    <property type="entry name" value="MAGNESIUM TRANSPORTER MGTE"/>
    <property type="match status" value="1"/>
</dbReference>
<keyword evidence="6 9" id="KW-1133">Transmembrane helix</keyword>
<evidence type="ECO:0000256" key="1">
    <source>
        <dbReference type="ARBA" id="ARBA00004141"/>
    </source>
</evidence>
<feature type="domain" description="CBS" evidence="10">
    <location>
        <begin position="82"/>
        <end position="138"/>
    </location>
</feature>
<sequence length="328" mass="34463">MAAVDETLQDGELLRVAADHATARVPRAAPHDRAGDLRAGLAGLLVECADDIAVLKGDQLVGLLPIERLLAAPADTPVEAIMDPDPPTVPPGEAQERAAWEMVRRGESSLAVVGEDGRFVGLIPPHRMLAVLLAEHDEDLARIGGYLASTAGARIAAEEPVGRRLWHRLPWLLIGLIGAMLSAVIVGSFEEQLAQNVLLAFFVPAVVYMADAVGTQTEAVLIRGLSVGIHIRQVIRREILTGLIVGLLVGGAFVPFCLLGWGEADLAVAVGLALVASCSVATVVAMTLPMLFHRLGHDPAFGSGPLATVIQDLLSIVVYFAVAVPIAT</sequence>
<feature type="transmembrane region" description="Helical" evidence="9">
    <location>
        <begin position="267"/>
        <end position="292"/>
    </location>
</feature>
<dbReference type="EMBL" id="CP088295">
    <property type="protein sequence ID" value="UUY05613.1"/>
    <property type="molecule type" value="Genomic_DNA"/>
</dbReference>
<evidence type="ECO:0000256" key="9">
    <source>
        <dbReference type="SAM" id="Phobius"/>
    </source>
</evidence>
<evidence type="ECO:0000256" key="4">
    <source>
        <dbReference type="ARBA" id="ARBA00022692"/>
    </source>
</evidence>
<dbReference type="InterPro" id="IPR006667">
    <property type="entry name" value="SLC41_membr_dom"/>
</dbReference>
<evidence type="ECO:0000256" key="7">
    <source>
        <dbReference type="ARBA" id="ARBA00023136"/>
    </source>
</evidence>
<dbReference type="InterPro" id="IPR036739">
    <property type="entry name" value="SLC41_membr_dom_sf"/>
</dbReference>
<evidence type="ECO:0000256" key="5">
    <source>
        <dbReference type="ARBA" id="ARBA00022842"/>
    </source>
</evidence>
<dbReference type="RefSeq" id="WP_353866058.1">
    <property type="nucleotide sequence ID" value="NZ_CP088295.1"/>
</dbReference>
<keyword evidence="12" id="KW-1185">Reference proteome</keyword>
<feature type="transmembrane region" description="Helical" evidence="9">
    <location>
        <begin position="193"/>
        <end position="213"/>
    </location>
</feature>
<keyword evidence="8" id="KW-0129">CBS domain</keyword>
<dbReference type="Pfam" id="PF00571">
    <property type="entry name" value="CBS"/>
    <property type="match status" value="1"/>
</dbReference>
<evidence type="ECO:0000256" key="8">
    <source>
        <dbReference type="PROSITE-ProRule" id="PRU00703"/>
    </source>
</evidence>
<comment type="subcellular location">
    <subcellularLocation>
        <location evidence="1">Membrane</location>
        <topology evidence="1">Multi-pass membrane protein</topology>
    </subcellularLocation>
</comment>
<dbReference type="Pfam" id="PF01769">
    <property type="entry name" value="MgtE"/>
    <property type="match status" value="1"/>
</dbReference>